<organism evidence="1 2">
    <name type="scientific">Blastomyces silverae</name>
    <dbReference type="NCBI Taxonomy" id="2060906"/>
    <lineage>
        <taxon>Eukaryota</taxon>
        <taxon>Fungi</taxon>
        <taxon>Dikarya</taxon>
        <taxon>Ascomycota</taxon>
        <taxon>Pezizomycotina</taxon>
        <taxon>Eurotiomycetes</taxon>
        <taxon>Eurotiomycetidae</taxon>
        <taxon>Onygenales</taxon>
        <taxon>Ajellomycetaceae</taxon>
        <taxon>Blastomyces</taxon>
    </lineage>
</organism>
<proteinExistence type="predicted"/>
<reference evidence="2" key="1">
    <citation type="journal article" date="2015" name="PLoS Genet.">
        <title>The dynamic genome and transcriptome of the human fungal pathogen Blastomyces and close relative Emmonsia.</title>
        <authorList>
            <person name="Munoz J.F."/>
            <person name="Gauthier G.M."/>
            <person name="Desjardins C.A."/>
            <person name="Gallo J.E."/>
            <person name="Holder J."/>
            <person name="Sullivan T.D."/>
            <person name="Marty A.J."/>
            <person name="Carmen J.C."/>
            <person name="Chen Z."/>
            <person name="Ding L."/>
            <person name="Gujja S."/>
            <person name="Magrini V."/>
            <person name="Misas E."/>
            <person name="Mitreva M."/>
            <person name="Priest M."/>
            <person name="Saif S."/>
            <person name="Whiston E.A."/>
            <person name="Young S."/>
            <person name="Zeng Q."/>
            <person name="Goldman W.E."/>
            <person name="Mardis E.R."/>
            <person name="Taylor J.W."/>
            <person name="McEwen J.G."/>
            <person name="Clay O.K."/>
            <person name="Klein B.S."/>
            <person name="Cuomo C.A."/>
        </authorList>
    </citation>
    <scope>NUCLEOTIDE SEQUENCE [LARGE SCALE GENOMIC DNA]</scope>
    <source>
        <strain evidence="2">UAMH 139</strain>
    </source>
</reference>
<protein>
    <recommendedName>
        <fullName evidence="3">F-box domain-containing protein</fullName>
    </recommendedName>
</protein>
<dbReference type="Proteomes" id="UP000053573">
    <property type="component" value="Unassembled WGS sequence"/>
</dbReference>
<dbReference type="STRING" id="2060906.A0A0H1BNT9"/>
<accession>A0A0H1BNT9</accession>
<comment type="caution">
    <text evidence="1">The sequence shown here is derived from an EMBL/GenBank/DDBJ whole genome shotgun (WGS) entry which is preliminary data.</text>
</comment>
<sequence>METFPPYEAVYPAFQPVAEGQRIVLDKGMDMDVVPSALCKFPKLAKLTLRYNMPAVEPRFFPMVNWLRRSSGNEGPLERHLKVIAHGIRRARSRDIHVRTVEFGGSNSEGWSSVDRKWSGGELSTFFSASLRDILEDVEVLRLFRSRAVLSEICTQPSFAHLREIDMCAFPIKQRPAFESFLNKHADTLRSIQYHQGSLTCDSLGSLIKWPHVSQKVVKKRCTFHPRAAPISQLLLIRSETN</sequence>
<evidence type="ECO:0008006" key="3">
    <source>
        <dbReference type="Google" id="ProtNLM"/>
    </source>
</evidence>
<keyword evidence="2" id="KW-1185">Reference proteome</keyword>
<evidence type="ECO:0000313" key="1">
    <source>
        <dbReference type="EMBL" id="KLJ10791.1"/>
    </source>
</evidence>
<name>A0A0H1BNT9_9EURO</name>
<gene>
    <name evidence="1" type="ORF">EMPG_13829</name>
</gene>
<dbReference type="OrthoDB" id="4396256at2759"/>
<evidence type="ECO:0000313" key="2">
    <source>
        <dbReference type="Proteomes" id="UP000053573"/>
    </source>
</evidence>
<dbReference type="EMBL" id="LDEV01001901">
    <property type="protein sequence ID" value="KLJ10791.1"/>
    <property type="molecule type" value="Genomic_DNA"/>
</dbReference>
<dbReference type="AlphaFoldDB" id="A0A0H1BNT9"/>